<evidence type="ECO:0000313" key="1">
    <source>
        <dbReference type="EMBL" id="MBD8487377.1"/>
    </source>
</evidence>
<proteinExistence type="predicted"/>
<comment type="caution">
    <text evidence="1">The sequence shown here is derived from an EMBL/GenBank/DDBJ whole genome shotgun (WGS) entry which is preliminary data.</text>
</comment>
<evidence type="ECO:0000313" key="2">
    <source>
        <dbReference type="Proteomes" id="UP000647133"/>
    </source>
</evidence>
<organism evidence="1 2">
    <name type="scientific">Echinicola arenosa</name>
    <dbReference type="NCBI Taxonomy" id="2774144"/>
    <lineage>
        <taxon>Bacteria</taxon>
        <taxon>Pseudomonadati</taxon>
        <taxon>Bacteroidota</taxon>
        <taxon>Cytophagia</taxon>
        <taxon>Cytophagales</taxon>
        <taxon>Cyclobacteriaceae</taxon>
        <taxon>Echinicola</taxon>
    </lineage>
</organism>
<protein>
    <submittedName>
        <fullName evidence="1">Uncharacterized protein</fullName>
    </submittedName>
</protein>
<keyword evidence="2" id="KW-1185">Reference proteome</keyword>
<reference evidence="1 2" key="1">
    <citation type="submission" date="2020-09" db="EMBL/GenBank/DDBJ databases">
        <title>Echinicola sp. CAU 1574 isolated from sand of Sido Beach.</title>
        <authorList>
            <person name="Kim W."/>
        </authorList>
    </citation>
    <scope>NUCLEOTIDE SEQUENCE [LARGE SCALE GENOMIC DNA]</scope>
    <source>
        <strain evidence="1 2">CAU 1574</strain>
    </source>
</reference>
<accession>A0ABR9AEZ4</accession>
<name>A0ABR9AEZ4_9BACT</name>
<dbReference type="EMBL" id="JACYTQ010000001">
    <property type="protein sequence ID" value="MBD8487377.1"/>
    <property type="molecule type" value="Genomic_DNA"/>
</dbReference>
<sequence length="69" mass="7602">MMKVGLLIPFSGQVSSMGQEIVKGLRIGCNGFDTEEVSIAMRYLNCVDIDRNGLGSNKVKFQKSDCQMI</sequence>
<dbReference type="RefSeq" id="WP_192007188.1">
    <property type="nucleotide sequence ID" value="NZ_JACYTQ010000001.1"/>
</dbReference>
<gene>
    <name evidence="1" type="ORF">IFO69_01320</name>
</gene>
<dbReference type="Proteomes" id="UP000647133">
    <property type="component" value="Unassembled WGS sequence"/>
</dbReference>